<gene>
    <name evidence="1" type="ORF">Vadar_017089</name>
</gene>
<sequence length="313" mass="34871">MENHHHHLTHPLLPTTTTTITATSVIDFTSTASTFVDVTPDDNDDNTKFISSNSKILLRLFSVALVGLLCVWANHEASKVFEIDIENGAAIDSVVSRRFQLIAARLVLSTSKFVETILYPYSSNINVPYKKKVNRVTLRLADRNLTPTVTVDSFKEHEFVVNLSPSILELETNFEYAMLRAVQQGMARVWIYNNNAPKTLVNGMVEYISRLAGLGEGVHIHRAGPGFDTTNLGTMSDFSGGSYSPESGKTCWMDEDPVAVAHFLSYGEEERRGFIQRLNLAMKGRWQDRTVDDVLGMPARYLCGSHVSQSIPL</sequence>
<comment type="caution">
    <text evidence="1">The sequence shown here is derived from an EMBL/GenBank/DDBJ whole genome shotgun (WGS) entry which is preliminary data.</text>
</comment>
<organism evidence="1 2">
    <name type="scientific">Vaccinium darrowii</name>
    <dbReference type="NCBI Taxonomy" id="229202"/>
    <lineage>
        <taxon>Eukaryota</taxon>
        <taxon>Viridiplantae</taxon>
        <taxon>Streptophyta</taxon>
        <taxon>Embryophyta</taxon>
        <taxon>Tracheophyta</taxon>
        <taxon>Spermatophyta</taxon>
        <taxon>Magnoliopsida</taxon>
        <taxon>eudicotyledons</taxon>
        <taxon>Gunneridae</taxon>
        <taxon>Pentapetalae</taxon>
        <taxon>asterids</taxon>
        <taxon>Ericales</taxon>
        <taxon>Ericaceae</taxon>
        <taxon>Vaccinioideae</taxon>
        <taxon>Vaccinieae</taxon>
        <taxon>Vaccinium</taxon>
    </lineage>
</organism>
<keyword evidence="2" id="KW-1185">Reference proteome</keyword>
<dbReference type="Proteomes" id="UP000828048">
    <property type="component" value="Chromosome 4"/>
</dbReference>
<name>A0ACB7Z487_9ERIC</name>
<reference evidence="1 2" key="1">
    <citation type="journal article" date="2021" name="Hortic Res">
        <title>High-quality reference genome and annotation aids understanding of berry development for evergreen blueberry (Vaccinium darrowii).</title>
        <authorList>
            <person name="Yu J."/>
            <person name="Hulse-Kemp A.M."/>
            <person name="Babiker E."/>
            <person name="Staton M."/>
        </authorList>
    </citation>
    <scope>NUCLEOTIDE SEQUENCE [LARGE SCALE GENOMIC DNA]</scope>
    <source>
        <strain evidence="2">cv. NJ 8807/NJ 8810</strain>
        <tissue evidence="1">Young leaf</tissue>
    </source>
</reference>
<evidence type="ECO:0000313" key="2">
    <source>
        <dbReference type="Proteomes" id="UP000828048"/>
    </source>
</evidence>
<protein>
    <submittedName>
        <fullName evidence="1">Uncharacterized protein</fullName>
    </submittedName>
</protein>
<dbReference type="EMBL" id="CM037154">
    <property type="protein sequence ID" value="KAH7860710.1"/>
    <property type="molecule type" value="Genomic_DNA"/>
</dbReference>
<accession>A0ACB7Z487</accession>
<evidence type="ECO:0000313" key="1">
    <source>
        <dbReference type="EMBL" id="KAH7860710.1"/>
    </source>
</evidence>
<proteinExistence type="predicted"/>